<accession>A0ABZ2F4C9</accession>
<dbReference type="EMBL" id="CP104311">
    <property type="protein sequence ID" value="WWF01264.1"/>
    <property type="molecule type" value="Genomic_DNA"/>
</dbReference>
<dbReference type="CDD" id="cd09748">
    <property type="entry name" value="Cmr3_III-B"/>
    <property type="match status" value="1"/>
</dbReference>
<dbReference type="Gene3D" id="3.30.70.2940">
    <property type="match status" value="1"/>
</dbReference>
<organism evidence="1 2">
    <name type="scientific">Methylococcus capsulatus</name>
    <dbReference type="NCBI Taxonomy" id="414"/>
    <lineage>
        <taxon>Bacteria</taxon>
        <taxon>Pseudomonadati</taxon>
        <taxon>Pseudomonadota</taxon>
        <taxon>Gammaproteobacteria</taxon>
        <taxon>Methylococcales</taxon>
        <taxon>Methylococcaceae</taxon>
        <taxon>Methylococcus</taxon>
    </lineage>
</organism>
<name>A0ABZ2F4C9_METCP</name>
<evidence type="ECO:0000313" key="1">
    <source>
        <dbReference type="EMBL" id="WWF01264.1"/>
    </source>
</evidence>
<gene>
    <name evidence="1" type="ORF">N4J17_12415</name>
</gene>
<protein>
    <submittedName>
        <fullName evidence="1">Type III-B CRISPR module-associated protein Cmr3</fullName>
    </submittedName>
</protein>
<dbReference type="Gene3D" id="2.60.40.4350">
    <property type="match status" value="1"/>
</dbReference>
<reference evidence="1 2" key="1">
    <citation type="submission" date="2022-09" db="EMBL/GenBank/DDBJ databases">
        <authorList>
            <person name="Giprobiosintez L."/>
        </authorList>
    </citation>
    <scope>NUCLEOTIDE SEQUENCE [LARGE SCALE GENOMIC DNA]</scope>
    <source>
        <strain evidence="2">VKPM-B-12549 (GBS-15)</strain>
    </source>
</reference>
<proteinExistence type="predicted"/>
<dbReference type="Proteomes" id="UP001359308">
    <property type="component" value="Chromosome"/>
</dbReference>
<keyword evidence="2" id="KW-1185">Reference proteome</keyword>
<sequence length="392" mass="42293">MSAVAYRFLEPLDVLFLRGNKLFGDPGSFGDSLIPPWPSVAAGALRSRILADDGVDLAAFARGEIDHPALGTPMEPGPFAVTGFHVARRWASGQVELLITPPADLVISEDDRKPSAVRAIVPLSWPGGKPSSAAGLASSFILPRLPVLAERERGKPASGYWLTQAGWARYLRGEVPAVGELVSSHELWQFDHRVGVGLDAATRRAADGRLFTVQAVAMKAGVGFLAVVVGADLPSNGTVRLGGDGRAAAVQSVDFSPPQSDYESIAKARRCRLVLTTPGIFAKGWLPTGARENDKRDDGAVCFDLHGVKGWIVSAAVPRFEFVSGWDLAKWQPKPALRAAPAGSVWWLELDEGITAEALRKLVERGLWTDEQYDEEMRRAEGFNRVALAVWK</sequence>
<evidence type="ECO:0000313" key="2">
    <source>
        <dbReference type="Proteomes" id="UP001359308"/>
    </source>
</evidence>
<dbReference type="RefSeq" id="WP_198321509.1">
    <property type="nucleotide sequence ID" value="NZ_CP104311.1"/>
</dbReference>
<dbReference type="InterPro" id="IPR019117">
    <property type="entry name" value="CRISPR-assoc_protein_Cmr3"/>
</dbReference>
<dbReference type="Pfam" id="PF09700">
    <property type="entry name" value="Cas_Cmr3"/>
    <property type="match status" value="1"/>
</dbReference>